<feature type="region of interest" description="Disordered" evidence="1">
    <location>
        <begin position="31"/>
        <end position="83"/>
    </location>
</feature>
<dbReference type="AlphaFoldDB" id="A0A5B7I3E4"/>
<evidence type="ECO:0000313" key="3">
    <source>
        <dbReference type="Proteomes" id="UP000324222"/>
    </source>
</evidence>
<reference evidence="2 3" key="1">
    <citation type="submission" date="2019-05" db="EMBL/GenBank/DDBJ databases">
        <title>Another draft genome of Portunus trituberculatus and its Hox gene families provides insights of decapod evolution.</title>
        <authorList>
            <person name="Jeong J.-H."/>
            <person name="Song I."/>
            <person name="Kim S."/>
            <person name="Choi T."/>
            <person name="Kim D."/>
            <person name="Ryu S."/>
            <person name="Kim W."/>
        </authorList>
    </citation>
    <scope>NUCLEOTIDE SEQUENCE [LARGE SCALE GENOMIC DNA]</scope>
    <source>
        <tissue evidence="2">Muscle</tissue>
    </source>
</reference>
<sequence>MAHLLFSACPLMNNYKPSPAKLHPCPALPPTRLHPLGTHTAHEAPTNNRPTSPLDLRLSGGVNRTRSTSIPCGGVERSGRGQVDGRRCGRCSCIRACIL</sequence>
<gene>
    <name evidence="2" type="ORF">E2C01_070799</name>
</gene>
<dbReference type="EMBL" id="VSRR010043242">
    <property type="protein sequence ID" value="MPC76389.1"/>
    <property type="molecule type" value="Genomic_DNA"/>
</dbReference>
<evidence type="ECO:0000256" key="1">
    <source>
        <dbReference type="SAM" id="MobiDB-lite"/>
    </source>
</evidence>
<evidence type="ECO:0000313" key="2">
    <source>
        <dbReference type="EMBL" id="MPC76389.1"/>
    </source>
</evidence>
<proteinExistence type="predicted"/>
<accession>A0A5B7I3E4</accession>
<protein>
    <submittedName>
        <fullName evidence="2">Uncharacterized protein</fullName>
    </submittedName>
</protein>
<keyword evidence="3" id="KW-1185">Reference proteome</keyword>
<comment type="caution">
    <text evidence="2">The sequence shown here is derived from an EMBL/GenBank/DDBJ whole genome shotgun (WGS) entry which is preliminary data.</text>
</comment>
<dbReference type="Proteomes" id="UP000324222">
    <property type="component" value="Unassembled WGS sequence"/>
</dbReference>
<organism evidence="2 3">
    <name type="scientific">Portunus trituberculatus</name>
    <name type="common">Swimming crab</name>
    <name type="synonym">Neptunus trituberculatus</name>
    <dbReference type="NCBI Taxonomy" id="210409"/>
    <lineage>
        <taxon>Eukaryota</taxon>
        <taxon>Metazoa</taxon>
        <taxon>Ecdysozoa</taxon>
        <taxon>Arthropoda</taxon>
        <taxon>Crustacea</taxon>
        <taxon>Multicrustacea</taxon>
        <taxon>Malacostraca</taxon>
        <taxon>Eumalacostraca</taxon>
        <taxon>Eucarida</taxon>
        <taxon>Decapoda</taxon>
        <taxon>Pleocyemata</taxon>
        <taxon>Brachyura</taxon>
        <taxon>Eubrachyura</taxon>
        <taxon>Portunoidea</taxon>
        <taxon>Portunidae</taxon>
        <taxon>Portuninae</taxon>
        <taxon>Portunus</taxon>
    </lineage>
</organism>
<name>A0A5B7I3E4_PORTR</name>